<sequence length="126" mass="13736">MIRQSIESEKCEDGSLKTLETNGITIAHEHAEDDDEPILTMQRTAIGGADSVLLIHVPACSAYIGRGPGHGWRWSLRWGDVVPIGVFVYVVFTALRASDLHSPLMHACTHTVGPLVHPNCDLNPDV</sequence>
<dbReference type="EMBL" id="KV896456">
    <property type="protein sequence ID" value="OON16812.1"/>
    <property type="molecule type" value="Genomic_DNA"/>
</dbReference>
<organism evidence="1 2">
    <name type="scientific">Opisthorchis viverrini</name>
    <name type="common">Southeast Asian liver fluke</name>
    <dbReference type="NCBI Taxonomy" id="6198"/>
    <lineage>
        <taxon>Eukaryota</taxon>
        <taxon>Metazoa</taxon>
        <taxon>Spiralia</taxon>
        <taxon>Lophotrochozoa</taxon>
        <taxon>Platyhelminthes</taxon>
        <taxon>Trematoda</taxon>
        <taxon>Digenea</taxon>
        <taxon>Opisthorchiida</taxon>
        <taxon>Opisthorchiata</taxon>
        <taxon>Opisthorchiidae</taxon>
        <taxon>Opisthorchis</taxon>
    </lineage>
</organism>
<evidence type="ECO:0000313" key="1">
    <source>
        <dbReference type="EMBL" id="OON16812.1"/>
    </source>
</evidence>
<reference evidence="1 2" key="1">
    <citation type="submission" date="2015-03" db="EMBL/GenBank/DDBJ databases">
        <title>Draft genome of the nematode, Opisthorchis viverrini.</title>
        <authorList>
            <person name="Mitreva M."/>
        </authorList>
    </citation>
    <scope>NUCLEOTIDE SEQUENCE [LARGE SCALE GENOMIC DNA]</scope>
    <source>
        <strain evidence="1">Khon Kaen</strain>
    </source>
</reference>
<dbReference type="AlphaFoldDB" id="A0A1S8WQQ3"/>
<accession>A0A1S8WQQ3</accession>
<protein>
    <submittedName>
        <fullName evidence="1">Uncharacterized protein</fullName>
    </submittedName>
</protein>
<keyword evidence="2" id="KW-1185">Reference proteome</keyword>
<name>A0A1S8WQQ3_OPIVI</name>
<evidence type="ECO:0000313" key="2">
    <source>
        <dbReference type="Proteomes" id="UP000243686"/>
    </source>
</evidence>
<gene>
    <name evidence="1" type="ORF">X801_07360</name>
</gene>
<proteinExistence type="predicted"/>
<dbReference type="Proteomes" id="UP000243686">
    <property type="component" value="Unassembled WGS sequence"/>
</dbReference>